<protein>
    <submittedName>
        <fullName evidence="2">Baseplate J-like protein</fullName>
    </submittedName>
</protein>
<accession>A0AA34XQR9</accession>
<evidence type="ECO:0000259" key="1">
    <source>
        <dbReference type="Pfam" id="PF04865"/>
    </source>
</evidence>
<organism evidence="2 3">
    <name type="scientific">Vibrio syngnathi</name>
    <dbReference type="NCBI Taxonomy" id="3034029"/>
    <lineage>
        <taxon>Bacteria</taxon>
        <taxon>Pseudomonadati</taxon>
        <taxon>Pseudomonadota</taxon>
        <taxon>Gammaproteobacteria</taxon>
        <taxon>Vibrionales</taxon>
        <taxon>Vibrionaceae</taxon>
        <taxon>Vibrio</taxon>
    </lineage>
</organism>
<evidence type="ECO:0000313" key="3">
    <source>
        <dbReference type="Proteomes" id="UP000194136"/>
    </source>
</evidence>
<feature type="domain" description="Baseplate protein J-like barrel" evidence="1">
    <location>
        <begin position="108"/>
        <end position="194"/>
    </location>
</feature>
<dbReference type="Pfam" id="PF04865">
    <property type="entry name" value="Baseplate_J"/>
    <property type="match status" value="1"/>
</dbReference>
<keyword evidence="3" id="KW-1185">Reference proteome</keyword>
<proteinExistence type="predicted"/>
<reference evidence="2 3" key="1">
    <citation type="submission" date="2016-10" db="EMBL/GenBank/DDBJ databases">
        <title>The High Quality Genome of Vibrio splendidus K08M4.</title>
        <authorList>
            <person name="Wendling C."/>
            <person name="Chibani C.M."/>
            <person name="Hertel R."/>
            <person name="Sproer C."/>
            <person name="Bunk B."/>
            <person name="Overmann J."/>
            <person name="Roth O."/>
            <person name="Liesegang H."/>
        </authorList>
    </citation>
    <scope>NUCLEOTIDE SEQUENCE [LARGE SCALE GENOMIC DNA]</scope>
    <source>
        <strain evidence="2 3">K08M4</strain>
    </source>
</reference>
<dbReference type="KEGG" id="vsy:K08M4_39810"/>
<dbReference type="InterPro" id="IPR006949">
    <property type="entry name" value="Barrel_Baseplate_J-like"/>
</dbReference>
<sequence>MSKRPSANFIKILSESGVPVTEDEFEAKLKLEVVGAGSKVSNDSEMSPFWRWVRAAVVTPCVWLIRTLLAEHVMPNMFVATAERWALELKAWDHDIEPKDAEKTQGNITLTKANAADAVTIDAGKVVQTLPIDGVVYKVRVLAETVIEAGQLTGKVLVEAFEAGAAFNLPAGYFNIIPEEIPGIVDAVNEPDWITQLGADAESNEELALRIQNAFTSSGEWHIDDVYRSIISSVAGIRSDNIYFNNTGEVTPGTAEALILMEVGATPQPVLDQLNDHIMAKGHHGHGDVLTCKAIPDTEHDVIADVVLVANLDEANKVNELLEVEDRIRAAFRETAAYPEMTRAKPESRFSLSLLGTDIHTNMAQVESVKFTVGGKVQEDIISDLEQPRLKTLMVRS</sequence>
<name>A0AA34XQR9_9VIBR</name>
<evidence type="ECO:0000313" key="2">
    <source>
        <dbReference type="EMBL" id="ARP40642.1"/>
    </source>
</evidence>
<dbReference type="RefSeq" id="WP_086051174.1">
    <property type="nucleotide sequence ID" value="NZ_CP017917.1"/>
</dbReference>
<dbReference type="EMBL" id="CP017917">
    <property type="protein sequence ID" value="ARP40642.1"/>
    <property type="molecule type" value="Genomic_DNA"/>
</dbReference>
<gene>
    <name evidence="2" type="ORF">K08M4_39810</name>
</gene>
<dbReference type="Proteomes" id="UP000194136">
    <property type="component" value="Chromosome 2"/>
</dbReference>
<dbReference type="AlphaFoldDB" id="A0AA34XQR9"/>